<reference evidence="2" key="1">
    <citation type="journal article" date="2006" name="PLoS Biol.">
        <title>Macronuclear genome sequence of the ciliate Tetrahymena thermophila, a model eukaryote.</title>
        <authorList>
            <person name="Eisen J.A."/>
            <person name="Coyne R.S."/>
            <person name="Wu M."/>
            <person name="Wu D."/>
            <person name="Thiagarajan M."/>
            <person name="Wortman J.R."/>
            <person name="Badger J.H."/>
            <person name="Ren Q."/>
            <person name="Amedeo P."/>
            <person name="Jones K.M."/>
            <person name="Tallon L.J."/>
            <person name="Delcher A.L."/>
            <person name="Salzberg S.L."/>
            <person name="Silva J.C."/>
            <person name="Haas B.J."/>
            <person name="Majoros W.H."/>
            <person name="Farzad M."/>
            <person name="Carlton J.M."/>
            <person name="Smith R.K. Jr."/>
            <person name="Garg J."/>
            <person name="Pearlman R.E."/>
            <person name="Karrer K.M."/>
            <person name="Sun L."/>
            <person name="Manning G."/>
            <person name="Elde N.C."/>
            <person name="Turkewitz A.P."/>
            <person name="Asai D.J."/>
            <person name="Wilkes D.E."/>
            <person name="Wang Y."/>
            <person name="Cai H."/>
            <person name="Collins K."/>
            <person name="Stewart B.A."/>
            <person name="Lee S.R."/>
            <person name="Wilamowska K."/>
            <person name="Weinberg Z."/>
            <person name="Ruzzo W.L."/>
            <person name="Wloga D."/>
            <person name="Gaertig J."/>
            <person name="Frankel J."/>
            <person name="Tsao C.-C."/>
            <person name="Gorovsky M.A."/>
            <person name="Keeling P.J."/>
            <person name="Waller R.F."/>
            <person name="Patron N.J."/>
            <person name="Cherry J.M."/>
            <person name="Stover N.A."/>
            <person name="Krieger C.J."/>
            <person name="del Toro C."/>
            <person name="Ryder H.F."/>
            <person name="Williamson S.C."/>
            <person name="Barbeau R.A."/>
            <person name="Hamilton E.P."/>
            <person name="Orias E."/>
        </authorList>
    </citation>
    <scope>NUCLEOTIDE SEQUENCE [LARGE SCALE GENOMIC DNA]</scope>
    <source>
        <strain evidence="2">SB210</strain>
    </source>
</reference>
<gene>
    <name evidence="1" type="ORF">TTHERM_000414157</name>
</gene>
<evidence type="ECO:0000313" key="1">
    <source>
        <dbReference type="EMBL" id="EWS76601.1"/>
    </source>
</evidence>
<sequence>MQETIVSIQSIDLTQLQPIKKGQPQYNISQLSKTKLSRNSELKYLLVQINSPINYEVNEQTDQSSSEQRYSYKNIEEIITALLYNNLTNSQQQY</sequence>
<accession>W7XKK0</accession>
<dbReference type="GeneID" id="24438817"/>
<protein>
    <submittedName>
        <fullName evidence="1">Uncharacterized protein</fullName>
    </submittedName>
</protein>
<keyword evidence="2" id="KW-1185">Reference proteome</keyword>
<dbReference type="EMBL" id="GG662856">
    <property type="protein sequence ID" value="EWS76601.1"/>
    <property type="molecule type" value="Genomic_DNA"/>
</dbReference>
<dbReference type="Proteomes" id="UP000009168">
    <property type="component" value="Unassembled WGS sequence"/>
</dbReference>
<proteinExistence type="predicted"/>
<dbReference type="InParanoid" id="W7XKK0"/>
<dbReference type="AlphaFoldDB" id="W7XKK0"/>
<evidence type="ECO:0000313" key="2">
    <source>
        <dbReference type="Proteomes" id="UP000009168"/>
    </source>
</evidence>
<dbReference type="RefSeq" id="XP_012650887.1">
    <property type="nucleotide sequence ID" value="XM_012795433.1"/>
</dbReference>
<dbReference type="KEGG" id="tet:TTHERM_000414157"/>
<organism evidence="1 2">
    <name type="scientific">Tetrahymena thermophila (strain SB210)</name>
    <dbReference type="NCBI Taxonomy" id="312017"/>
    <lineage>
        <taxon>Eukaryota</taxon>
        <taxon>Sar</taxon>
        <taxon>Alveolata</taxon>
        <taxon>Ciliophora</taxon>
        <taxon>Intramacronucleata</taxon>
        <taxon>Oligohymenophorea</taxon>
        <taxon>Hymenostomatida</taxon>
        <taxon>Tetrahymenina</taxon>
        <taxon>Tetrahymenidae</taxon>
        <taxon>Tetrahymena</taxon>
    </lineage>
</organism>
<name>W7XKK0_TETTS</name>